<feature type="compositionally biased region" description="Polar residues" evidence="1">
    <location>
        <begin position="1007"/>
        <end position="1021"/>
    </location>
</feature>
<dbReference type="eggNOG" id="ENOG502QQEE">
    <property type="taxonomic scope" value="Eukaryota"/>
</dbReference>
<feature type="region of interest" description="Disordered" evidence="1">
    <location>
        <begin position="802"/>
        <end position="839"/>
    </location>
</feature>
<evidence type="ECO:0000256" key="1">
    <source>
        <dbReference type="SAM" id="MobiDB-lite"/>
    </source>
</evidence>
<dbReference type="Proteomes" id="UP000016923">
    <property type="component" value="Unassembled WGS sequence"/>
</dbReference>
<keyword evidence="2" id="KW-0812">Transmembrane</keyword>
<dbReference type="OrthoDB" id="5370537at2759"/>
<name>S3CAC3_OPHP1</name>
<evidence type="ECO:0000313" key="4">
    <source>
        <dbReference type="Proteomes" id="UP000016923"/>
    </source>
</evidence>
<reference evidence="3 4" key="1">
    <citation type="journal article" date="2013" name="BMC Genomics">
        <title>The genome and transcriptome of the pine saprophyte Ophiostoma piceae, and a comparison with the bark beetle-associated pine pathogen Grosmannia clavigera.</title>
        <authorList>
            <person name="Haridas S."/>
            <person name="Wang Y."/>
            <person name="Lim L."/>
            <person name="Massoumi Alamouti S."/>
            <person name="Jackman S."/>
            <person name="Docking R."/>
            <person name="Robertson G."/>
            <person name="Birol I."/>
            <person name="Bohlmann J."/>
            <person name="Breuil C."/>
        </authorList>
    </citation>
    <scope>NUCLEOTIDE SEQUENCE [LARGE SCALE GENOMIC DNA]</scope>
    <source>
        <strain evidence="3 4">UAMH 11346</strain>
    </source>
</reference>
<sequence>MSTSVSSVPALVAAFFFGIVVNAALAALFLHVISHGSSVFRDGQRLVLATFLSSAALWALSDFISIAIDTTAASSCQVGVIFSTLFDQFARFSVEQFLLWSVNKGAKTGPQQMIIQGLVGVRFILGAVFVGFSRSQYTPVCVPQSSMLPIAIIVVALDAVLVTVLAVAAFTNGLVSEVRSGQMGSGRGKAVLLVMIAFAFWTAMSVAMLLGISDTTLLLRTLLPAIGLLILVVIVTACNEVLTAEPTRARQDLPSPGIRNVSTGDSASTDMSGYPPSRFEDIKQSEAGSMSVFERPRNMRQDDITALASNYSQPVVMTARVDIPRAAMNDAAFSTPISTFATSVIAGSTTRDIHPQPSKAKRGLFDFRSAPAAGKMTISNPILEANGDQNPLNKIATISLDEAARDERQRRANDFQRDSALIAKRPAPQPPSMSPEEALKRSVSLKRKEVASTGPQPPMPTMSMLEPMPMAMTSSAELSPGIEELRRRSPGQSPADRTYRPAQNRATVMSTTTVPTMPSPTTPLPSPQQPISEHMTRDQIEEMELREEIERIDQLQQAVFVLDEPQMPMAPASAFAKPARPTEPAAPFNPASRHPYIRPSRQLPDSPKATSPEPTKTPLQRRPTNGLPRNPRAVVAYTVEKAGAAGRQQTVLFMNDIVYNDPQVVQNIIDGVNVNSKSNNRDSSLSIVHRPRPIPRWQEIDRAIFPAEPSPHGHRRTKSGGSAMTGRRSALLQSHPGSPTQLPPLPLPPTMNAMQTAYNMERPSANRPQPNDTKSMTFDEKMKLLFSTSPGSATDSVILRRRSSSVPEMPPVPRDYIPIAPVHGDGSNSRMSASTSRTGRTSVKTENFFDVDELLLNTRFYPDSDLDVKPLRVASSAANGDRGAGGKRASSPLLPPQIRDSAVTASSEARTHDDATTNWGSVHSPVYAVPISANRLMARTTYINSGDQRTGVREGPLDAELPLLPATTYIAQPRMPAPARAREISPPASLSSRSASDMRSDEEETESPSQWDQKSNSSQESQWHRRIGDDTLSFSERKERTRSRKMPPPTPLLLRNAHPSTNNPVIVKAAQPSPLDSPERALAYIQTQLRKYEEPHLAGSAALETPTRRLALLDNLEKEMDMQAGHWQEMQHNLRHNSMSTMQTLSPSVDSRRQSARQSHNSIYVALAQQQNAARQSYMDSGTLGVFNYIATDISKRRSNVTQLQFPNALSEIGDLGSPTPPDSDNEEVDLDLRLHRELSEAKDLALFDSAAASSSPISKSLRTALHNNLSSLLWTPKEKQTMTMTTLLWTPPSAAVSQQSTALFASVSELSFKQSKAGKKSLASSPLPIESVTLWSKDVSPLSKRKDFGRGLWMVVKSQDQPQEETIASVYEAGQFEQPKVSEGSEEISFVESQMQKIYALEMEMDAMEADHQRMSTSSQKAPRPVTQRPPRRSKRVTMLPDILESPKPLPDKRGTLGIFQFPWGERSDTVKIPVRGAPFAMPGTMASGGGQINASLEARAKQLEMDEYSSSFFDDYDDDDEDDEDMPMEHEGHDEVDSESDNEDGFDENTLWEIASLLKTEQVPSKLSLLPPPHPTSPGSVMGDYMEDMSSDNEIDQFERSIADDNGIIMGLNLNNAILQQEEEKLIETQLWSGEKKSHRKTASVGEPDEETWMSYNTVSQAATLRSKPRKAIQPAQVETSQLWDQSTVVAANNQPIKSLSASTRSSLWAAEAVQSAKEVTKAEKIPESKMWTARPPVKSSESSNTKIFDLEAAIASKLALAVTRTTELEPAALLMARTPRAPKAAPLEKLTSTSLWNLASKAVKSHMWAPRRIVKVKAVTMLFDKDTAMAAKMASAVTRTTDLEPAALGMMRKVRTFKAAPLATLKSTSLWTPVKRSGSGMWAPRAVVNVAARSTGLFDKEAAAAVKLASALTRTTHLEPAALNMPRKVRTSKAAPLDKLESTSLWATTKQFKQYMWAPRPALKVALHKTGLFDKQTAAAANLAGAITRTTDLPPAALHMARKARTPKAAPLEKLQSASLWAPVKRSVSQGMWAPRPVMKSAIRKAQLFDKEAAAAAKMANAVTRTTDLEPVALKMPRTPRTPKAMPLDKLMSTSLWAAKSVPTSRMWAPMPVPKVQAKGLLFDRDVAAVEKMRMPIRTTTAEPAAIVLSRAPRSFSHLAELQLESSSLWAVPTTKTMSALSTDRKIKRMTFNWIMAQDSRSIPMIQDMTIPATNVGIKQMTWWEKMKAAASLATTAAPAEPSMAEIEAEIDSVRMALPSTPVLMRPAASKHDWTKALNEAVEASYPAVYRPRISASPGEWQLAMESAVARSYPFDAAQKHPAMASSPASVSDTDNDASKLHPVFFQPAKVVEQIQLVSASVPSDAAYHAHIAAMENQALARLQALEGGSRGVVLRY</sequence>
<feature type="region of interest" description="Disordered" evidence="1">
    <location>
        <begin position="706"/>
        <end position="728"/>
    </location>
</feature>
<accession>S3CAC3</accession>
<feature type="compositionally biased region" description="Pro residues" evidence="1">
    <location>
        <begin position="517"/>
        <end position="528"/>
    </location>
</feature>
<gene>
    <name evidence="3" type="ORF">F503_05584</name>
</gene>
<feature type="transmembrane region" description="Helical" evidence="2">
    <location>
        <begin position="217"/>
        <end position="237"/>
    </location>
</feature>
<feature type="transmembrane region" description="Helical" evidence="2">
    <location>
        <begin position="46"/>
        <end position="68"/>
    </location>
</feature>
<feature type="compositionally biased region" description="Basic and acidic residues" evidence="1">
    <location>
        <begin position="1022"/>
        <end position="1039"/>
    </location>
</feature>
<feature type="region of interest" description="Disordered" evidence="1">
    <location>
        <begin position="573"/>
        <end position="631"/>
    </location>
</feature>
<dbReference type="PANTHER" id="PTHR24216:SF65">
    <property type="entry name" value="PAXILLIN-LIKE PROTEIN 1"/>
    <property type="match status" value="1"/>
</dbReference>
<keyword evidence="2" id="KW-0472">Membrane</keyword>
<feature type="region of interest" description="Disordered" evidence="1">
    <location>
        <begin position="483"/>
        <end position="533"/>
    </location>
</feature>
<organism evidence="3 4">
    <name type="scientific">Ophiostoma piceae (strain UAMH 11346)</name>
    <name type="common">Sap stain fungus</name>
    <dbReference type="NCBI Taxonomy" id="1262450"/>
    <lineage>
        <taxon>Eukaryota</taxon>
        <taxon>Fungi</taxon>
        <taxon>Dikarya</taxon>
        <taxon>Ascomycota</taxon>
        <taxon>Pezizomycotina</taxon>
        <taxon>Sordariomycetes</taxon>
        <taxon>Sordariomycetidae</taxon>
        <taxon>Ophiostomatales</taxon>
        <taxon>Ophiostomataceae</taxon>
        <taxon>Ophiostoma</taxon>
    </lineage>
</organism>
<feature type="transmembrane region" description="Helical" evidence="2">
    <location>
        <begin position="190"/>
        <end position="210"/>
    </location>
</feature>
<feature type="transmembrane region" description="Helical" evidence="2">
    <location>
        <begin position="145"/>
        <end position="170"/>
    </location>
</feature>
<evidence type="ECO:0000313" key="3">
    <source>
        <dbReference type="EMBL" id="EPE10489.1"/>
    </source>
</evidence>
<dbReference type="OMA" id="DARTWES"/>
<feature type="region of interest" description="Disordered" evidence="1">
    <location>
        <begin position="876"/>
        <end position="922"/>
    </location>
</feature>
<dbReference type="PANTHER" id="PTHR24216">
    <property type="entry name" value="PAXILLIN-RELATED"/>
    <property type="match status" value="1"/>
</dbReference>
<feature type="region of interest" description="Disordered" evidence="1">
    <location>
        <begin position="977"/>
        <end position="1060"/>
    </location>
</feature>
<evidence type="ECO:0000256" key="2">
    <source>
        <dbReference type="SAM" id="Phobius"/>
    </source>
</evidence>
<dbReference type="HOGENOM" id="CLU_000817_0_0_1"/>
<feature type="compositionally biased region" description="Basic and acidic residues" evidence="1">
    <location>
        <begin position="407"/>
        <end position="417"/>
    </location>
</feature>
<feature type="transmembrane region" description="Helical" evidence="2">
    <location>
        <begin position="12"/>
        <end position="34"/>
    </location>
</feature>
<dbReference type="STRING" id="1262450.S3CAC3"/>
<feature type="region of interest" description="Disordered" evidence="1">
    <location>
        <begin position="253"/>
        <end position="276"/>
    </location>
</feature>
<feature type="compositionally biased region" description="Low complexity" evidence="1">
    <location>
        <begin position="977"/>
        <end position="997"/>
    </location>
</feature>
<feature type="region of interest" description="Disordered" evidence="1">
    <location>
        <begin position="1411"/>
        <end position="1437"/>
    </location>
</feature>
<feature type="transmembrane region" description="Helical" evidence="2">
    <location>
        <begin position="113"/>
        <end position="133"/>
    </location>
</feature>
<feature type="compositionally biased region" description="Polar residues" evidence="1">
    <location>
        <begin position="260"/>
        <end position="271"/>
    </location>
</feature>
<protein>
    <submittedName>
        <fullName evidence="3">Uncharacterized protein</fullName>
    </submittedName>
</protein>
<proteinExistence type="predicted"/>
<feature type="region of interest" description="Disordered" evidence="1">
    <location>
        <begin position="407"/>
        <end position="463"/>
    </location>
</feature>
<feature type="compositionally biased region" description="Polar residues" evidence="1">
    <location>
        <begin position="826"/>
        <end position="839"/>
    </location>
</feature>
<feature type="region of interest" description="Disordered" evidence="1">
    <location>
        <begin position="1514"/>
        <end position="1546"/>
    </location>
</feature>
<keyword evidence="2" id="KW-1133">Transmembrane helix</keyword>
<dbReference type="VEuPathDB" id="FungiDB:F503_05584"/>
<feature type="compositionally biased region" description="Polar residues" evidence="1">
    <location>
        <begin position="608"/>
        <end position="618"/>
    </location>
</feature>
<feature type="compositionally biased region" description="Low complexity" evidence="1">
    <location>
        <begin position="507"/>
        <end position="516"/>
    </location>
</feature>
<feature type="compositionally biased region" description="Acidic residues" evidence="1">
    <location>
        <begin position="1516"/>
        <end position="1528"/>
    </location>
</feature>
<dbReference type="EMBL" id="KE148146">
    <property type="protein sequence ID" value="EPE10489.1"/>
    <property type="molecule type" value="Genomic_DNA"/>
</dbReference>
<keyword evidence="4" id="KW-1185">Reference proteome</keyword>